<dbReference type="EMBL" id="CM046400">
    <property type="protein sequence ID" value="KAI8523915.1"/>
    <property type="molecule type" value="Genomic_DNA"/>
</dbReference>
<comment type="caution">
    <text evidence="1">The sequence shown here is derived from an EMBL/GenBank/DDBJ whole genome shotgun (WGS) entry which is preliminary data.</text>
</comment>
<protein>
    <submittedName>
        <fullName evidence="1">Uncharacterized protein</fullName>
    </submittedName>
</protein>
<dbReference type="Proteomes" id="UP001062846">
    <property type="component" value="Chromosome 13"/>
</dbReference>
<accession>A0ACC0L5C4</accession>
<proteinExistence type="predicted"/>
<name>A0ACC0L5C4_RHOML</name>
<evidence type="ECO:0000313" key="1">
    <source>
        <dbReference type="EMBL" id="KAI8523915.1"/>
    </source>
</evidence>
<sequence>MGKGGEDYGKREDLGIKSSSSGVEDFPAWAKDVQECEEKYLVRREYGLSAEGVEKNRQIYGWNELDKHEGPSIFKLILDQFSDTLVRILLAAAVISFVLAWYDGDEGGEMEITAFVEPLVIFLILIVNAIVGVWQENNAEKALEALKEIQSQQATVVRDGRKITNLPAKELVPGDIVELRVGDKVPADMRVVTLISSTLRVEQGSLTGESEAVSKTTKAVPEDTDIQGKKCMVFAGTTVVNGNCICLVTQTGMGTEIGKVHSQIHEASQSEEDTPLKKKLNEFGEALTAIIGVICAVVWLINLKYFLTWENVNGWPQNFKFSFEKCTYYFEIAVALAVAAIPEGLPAVITTCLALGTRKMAQKNALVRKLPSVETLGCTTVICSDKTGTLTTNQMAVAKLVAMGSRPSAVRSFDVDGTTYNPLDGKIRNWPVGHMDVNLQMIAKIAAVCNDAGIEQSGNHYVASGMPTEAALKVMVEKMGLPDGLDFGTSSRYGDVLRCCQTWSKLERRIATLEFDRDRKSMGVIASSSSSGGKSLLVKGAVENLLERSSFVQLLDGSIVELDQSSKDAILESLHKMSSSALRCLGFAYKDNLLEFATYNGDEDHPAHALLLNPSSYSSIESNLIFVGFAGLRDPPRKEVRQAIEDCRAAGIRVMVITGDNKNTAEAICREIGVFEPDEDISLKSLTGRDFMDHRDPKNHLRQTGGLLFSRAEPRHKQEIVRLLKEDGEVVAMTGDGVNDAPALKLADIGIAMGIAGTEVAKEASDMVLADDNFSTIVAAVGEGRSIYNNMKAFIRYMISSNIGEVACIFFTAALGIPEGLIPVQLLWVNLVTDGPPATALGFNPPDNDVMKKPPRRSDDSLISPWILFRYLVIGFYVGIATVGIFIIWYTRSSFLGIDLSRDGHSLVTYSQLSNWGQCQSWEGFSVSPFKAGSHEYRFDDDPCDYFHSGKVKAMTLSLSVLVAIEMFNSLNALSEDGSLLTMPPWVNPYLLVAMSVSFGLHFLILYVPFLAKVFGIVPLSLNEWLLVLVVALPVILIDEVLKFVGRCRNSGTRKSYKNKAD</sequence>
<evidence type="ECO:0000313" key="2">
    <source>
        <dbReference type="Proteomes" id="UP001062846"/>
    </source>
</evidence>
<keyword evidence="2" id="KW-1185">Reference proteome</keyword>
<organism evidence="1 2">
    <name type="scientific">Rhododendron molle</name>
    <name type="common">Chinese azalea</name>
    <name type="synonym">Azalea mollis</name>
    <dbReference type="NCBI Taxonomy" id="49168"/>
    <lineage>
        <taxon>Eukaryota</taxon>
        <taxon>Viridiplantae</taxon>
        <taxon>Streptophyta</taxon>
        <taxon>Embryophyta</taxon>
        <taxon>Tracheophyta</taxon>
        <taxon>Spermatophyta</taxon>
        <taxon>Magnoliopsida</taxon>
        <taxon>eudicotyledons</taxon>
        <taxon>Gunneridae</taxon>
        <taxon>Pentapetalae</taxon>
        <taxon>asterids</taxon>
        <taxon>Ericales</taxon>
        <taxon>Ericaceae</taxon>
        <taxon>Ericoideae</taxon>
        <taxon>Rhodoreae</taxon>
        <taxon>Rhododendron</taxon>
    </lineage>
</organism>
<reference evidence="1" key="1">
    <citation type="submission" date="2022-02" db="EMBL/GenBank/DDBJ databases">
        <title>Plant Genome Project.</title>
        <authorList>
            <person name="Zhang R.-G."/>
        </authorList>
    </citation>
    <scope>NUCLEOTIDE SEQUENCE</scope>
    <source>
        <strain evidence="1">AT1</strain>
    </source>
</reference>
<gene>
    <name evidence="1" type="ORF">RHMOL_Rhmol13G0108600</name>
</gene>